<dbReference type="PANTHER" id="PTHR43708">
    <property type="entry name" value="CONSERVED EXPRESSED OXIDOREDUCTASE (EUROFUNG)"/>
    <property type="match status" value="1"/>
</dbReference>
<evidence type="ECO:0000313" key="4">
    <source>
        <dbReference type="Proteomes" id="UP001244563"/>
    </source>
</evidence>
<protein>
    <submittedName>
        <fullName evidence="3">Dehydrogenase</fullName>
    </submittedName>
</protein>
<name>A0ABT9TLC5_PAENI</name>
<dbReference type="Proteomes" id="UP001244563">
    <property type="component" value="Unassembled WGS sequence"/>
</dbReference>
<dbReference type="Gene3D" id="3.30.360.10">
    <property type="entry name" value="Dihydrodipicolinate Reductase, domain 2"/>
    <property type="match status" value="1"/>
</dbReference>
<evidence type="ECO:0000313" key="3">
    <source>
        <dbReference type="EMBL" id="MDQ0102455.1"/>
    </source>
</evidence>
<comment type="similarity">
    <text evidence="1">Belongs to the Gfo/Idh/MocA family.</text>
</comment>
<accession>A0ABT9TLC5</accession>
<evidence type="ECO:0000256" key="1">
    <source>
        <dbReference type="ARBA" id="ARBA00010928"/>
    </source>
</evidence>
<comment type="caution">
    <text evidence="3">The sequence shown here is derived from an EMBL/GenBank/DDBJ whole genome shotgun (WGS) entry which is preliminary data.</text>
</comment>
<sequence>MTPVSPIRFGLIGVDSPHAPSFTRLFDNGFDGVVPGGTVTHAWKGESASDFPLSRDRIDGFADEVSGLGVTLCDSPEEVAEACDALLIVSSDARTHPRYFERVVRFGRPVYVDTRFAPTLDEARTMLAQAQASGTLVLAGSPKRFTPEFQAALTGGPYHSVSLDGPLPTQPGHPGLAWYGVHLVDLAVAALGAGPETVTVDAGTPGPADGASTVRVRWGDGREVAMTGEAAWSPFTTGRIESDGGCAEFSIEAGSPMLVGLLEGIVKAIRSGTPNVPLREILSIVAVVEAANKSLKAGLPVPISPN</sequence>
<dbReference type="PANTHER" id="PTHR43708:SF5">
    <property type="entry name" value="CONSERVED EXPRESSED OXIDOREDUCTASE (EUROFUNG)-RELATED"/>
    <property type="match status" value="1"/>
</dbReference>
<gene>
    <name evidence="3" type="ORF">J2T10_002108</name>
</gene>
<dbReference type="InterPro" id="IPR051317">
    <property type="entry name" value="Gfo/Idh/MocA_oxidoreduct"/>
</dbReference>
<proteinExistence type="inferred from homology"/>
<evidence type="ECO:0000256" key="2">
    <source>
        <dbReference type="ARBA" id="ARBA00023002"/>
    </source>
</evidence>
<keyword evidence="2" id="KW-0560">Oxidoreductase</keyword>
<reference evidence="3 4" key="1">
    <citation type="submission" date="2023-07" db="EMBL/GenBank/DDBJ databases">
        <title>Sorghum-associated microbial communities from plants grown in Nebraska, USA.</title>
        <authorList>
            <person name="Schachtman D."/>
        </authorList>
    </citation>
    <scope>NUCLEOTIDE SEQUENCE [LARGE SCALE GENOMIC DNA]</scope>
    <source>
        <strain evidence="3 4">CC523</strain>
    </source>
</reference>
<dbReference type="RefSeq" id="WP_306878125.1">
    <property type="nucleotide sequence ID" value="NZ_JAUSSW010000005.1"/>
</dbReference>
<dbReference type="EMBL" id="JAUSSW010000005">
    <property type="protein sequence ID" value="MDQ0102455.1"/>
    <property type="molecule type" value="Genomic_DNA"/>
</dbReference>
<dbReference type="SUPFAM" id="SSF51735">
    <property type="entry name" value="NAD(P)-binding Rossmann-fold domains"/>
    <property type="match status" value="1"/>
</dbReference>
<dbReference type="Gene3D" id="3.40.50.720">
    <property type="entry name" value="NAD(P)-binding Rossmann-like Domain"/>
    <property type="match status" value="1"/>
</dbReference>
<dbReference type="InterPro" id="IPR036291">
    <property type="entry name" value="NAD(P)-bd_dom_sf"/>
</dbReference>
<keyword evidence="4" id="KW-1185">Reference proteome</keyword>
<organism evidence="3 4">
    <name type="scientific">Paenarthrobacter nicotinovorans</name>
    <name type="common">Arthrobacter nicotinovorans</name>
    <dbReference type="NCBI Taxonomy" id="29320"/>
    <lineage>
        <taxon>Bacteria</taxon>
        <taxon>Bacillati</taxon>
        <taxon>Actinomycetota</taxon>
        <taxon>Actinomycetes</taxon>
        <taxon>Micrococcales</taxon>
        <taxon>Micrococcaceae</taxon>
        <taxon>Paenarthrobacter</taxon>
    </lineage>
</organism>